<dbReference type="EMBL" id="JAOAOG010000089">
    <property type="protein sequence ID" value="KAJ6250039.1"/>
    <property type="molecule type" value="Genomic_DNA"/>
</dbReference>
<dbReference type="InterPro" id="IPR016159">
    <property type="entry name" value="Cullin_repeat-like_dom_sf"/>
</dbReference>
<evidence type="ECO:0000313" key="4">
    <source>
        <dbReference type="Proteomes" id="UP001150062"/>
    </source>
</evidence>
<comment type="similarity">
    <text evidence="1">Belongs to the cullin family.</text>
</comment>
<comment type="caution">
    <text evidence="3">The sequence shown here is derived from an EMBL/GenBank/DDBJ whole genome shotgun (WGS) entry which is preliminary data.</text>
</comment>
<feature type="domain" description="Cullin N-terminal" evidence="2">
    <location>
        <begin position="9"/>
        <end position="284"/>
    </location>
</feature>
<keyword evidence="4" id="KW-1185">Reference proteome</keyword>
<gene>
    <name evidence="3" type="ORF">M0813_16436</name>
</gene>
<dbReference type="Gene3D" id="1.20.1310.10">
    <property type="entry name" value="Cullin Repeats"/>
    <property type="match status" value="2"/>
</dbReference>
<dbReference type="PANTHER" id="PTHR11932">
    <property type="entry name" value="CULLIN"/>
    <property type="match status" value="1"/>
</dbReference>
<proteinExistence type="inferred from homology"/>
<dbReference type="Gene3D" id="6.10.280.240">
    <property type="match status" value="1"/>
</dbReference>
<reference evidence="3" key="1">
    <citation type="submission" date="2022-08" db="EMBL/GenBank/DDBJ databases">
        <title>Novel sulfate-reducing endosymbionts in the free-living metamonad Anaeramoeba.</title>
        <authorList>
            <person name="Jerlstrom-Hultqvist J."/>
            <person name="Cepicka I."/>
            <person name="Gallot-Lavallee L."/>
            <person name="Salas-Leiva D."/>
            <person name="Curtis B.A."/>
            <person name="Zahonova K."/>
            <person name="Pipaliya S."/>
            <person name="Dacks J."/>
            <person name="Roger A.J."/>
        </authorList>
    </citation>
    <scope>NUCLEOTIDE SEQUENCE</scope>
    <source>
        <strain evidence="3">Schooner1</strain>
    </source>
</reference>
<dbReference type="SUPFAM" id="SSF74788">
    <property type="entry name" value="Cullin repeat-like"/>
    <property type="match status" value="1"/>
</dbReference>
<name>A0ABQ8YZF8_9EUKA</name>
<accession>A0ABQ8YZF8</accession>
<dbReference type="InterPro" id="IPR045093">
    <property type="entry name" value="Cullin"/>
</dbReference>
<evidence type="ECO:0000313" key="3">
    <source>
        <dbReference type="EMBL" id="KAJ6250039.1"/>
    </source>
</evidence>
<dbReference type="Pfam" id="PF00888">
    <property type="entry name" value="Cullin"/>
    <property type="match status" value="1"/>
</dbReference>
<evidence type="ECO:0000256" key="1">
    <source>
        <dbReference type="ARBA" id="ARBA00006019"/>
    </source>
</evidence>
<dbReference type="InterPro" id="IPR001373">
    <property type="entry name" value="Cullin_N"/>
</dbReference>
<sequence length="287" mass="34176">MYQPDSDLNTIKEMIEGILQNKTETISFYQLYSKIYDLVTRGYGNKQYNVICTILKRHTKEQSNFVETLREETFLSVMNQKWKQHIKLLITLSDIFKTLHDRVIVVQEWLSLKERGKKYWIKYVLRGIKTPQNAILKKMIELIMNQISKERKGDHINRKLLGNVIQMLIELDETKKFYQTNFEKVFLLDSEIYFENKSNELISNHSCGGFVSQVMEIFKKETKRVVNYLDRTTLAKIIKLLEKHFLIKHMKTLKQMETGLVYMLNNNKVEDLKNVYTLFLRVNEKNG</sequence>
<organism evidence="3 4">
    <name type="scientific">Anaeramoeba flamelloides</name>
    <dbReference type="NCBI Taxonomy" id="1746091"/>
    <lineage>
        <taxon>Eukaryota</taxon>
        <taxon>Metamonada</taxon>
        <taxon>Anaeramoebidae</taxon>
        <taxon>Anaeramoeba</taxon>
    </lineage>
</organism>
<dbReference type="Proteomes" id="UP001150062">
    <property type="component" value="Unassembled WGS sequence"/>
</dbReference>
<evidence type="ECO:0000259" key="2">
    <source>
        <dbReference type="Pfam" id="PF00888"/>
    </source>
</evidence>
<protein>
    <submittedName>
        <fullName evidence="3">Cullin-3a-related</fullName>
    </submittedName>
</protein>